<dbReference type="Proteomes" id="UP001152484">
    <property type="component" value="Unassembled WGS sequence"/>
</dbReference>
<dbReference type="PANTHER" id="PTHR47184:SF3">
    <property type="entry name" value="PHOSPHATIDYLINOSITOL 3-AND 4-KINASE FAMILY PROTEIN-RELATED"/>
    <property type="match status" value="1"/>
</dbReference>
<dbReference type="Pfam" id="PF11935">
    <property type="entry name" value="SYMPK_PTA1_N"/>
    <property type="match status" value="1"/>
</dbReference>
<evidence type="ECO:0000313" key="3">
    <source>
        <dbReference type="Proteomes" id="UP001152484"/>
    </source>
</evidence>
<comment type="caution">
    <text evidence="2">The sequence shown here is derived from an EMBL/GenBank/DDBJ whole genome shotgun (WGS) entry which is preliminary data.</text>
</comment>
<sequence length="249" mass="27870">MARPFLQEQVLPLLAAANNHGDLDVKHSSLRQAKDLLLSADSSQAAKVFPYLIDLQSSPESLLRKYLIQVIEDIATKPMEHTSILMPVLFESLRDSSSLVVKQTIISGTHIFCGLLEELSVQFHRRGLVERSHGELWTWMIKFKDAVFCALFEAVPVGIRLLAIKFLETYILLFTPDATDSEKFTSEASTKFRKAFNISWIVGHHPIMDPAALMSDANRTVGILLDLLHSASTLPGSLTISVVNRSWRE</sequence>
<dbReference type="InterPro" id="IPR032460">
    <property type="entry name" value="Symplekin/Pta1_N"/>
</dbReference>
<dbReference type="EMBL" id="CAMAPE010000035">
    <property type="protein sequence ID" value="CAH9097809.1"/>
    <property type="molecule type" value="Genomic_DNA"/>
</dbReference>
<evidence type="ECO:0000313" key="2">
    <source>
        <dbReference type="EMBL" id="CAH9097809.1"/>
    </source>
</evidence>
<dbReference type="AlphaFoldDB" id="A0A9P0ZF64"/>
<accession>A0A9P0ZF64</accession>
<dbReference type="InterPro" id="IPR016024">
    <property type="entry name" value="ARM-type_fold"/>
</dbReference>
<gene>
    <name evidence="2" type="ORF">CEURO_LOCUS14028</name>
</gene>
<proteinExistence type="predicted"/>
<reference evidence="2" key="1">
    <citation type="submission" date="2022-07" db="EMBL/GenBank/DDBJ databases">
        <authorList>
            <person name="Macas J."/>
            <person name="Novak P."/>
            <person name="Neumann P."/>
        </authorList>
    </citation>
    <scope>NUCLEOTIDE SEQUENCE</scope>
</reference>
<dbReference type="PANTHER" id="PTHR47184">
    <property type="entry name" value="PHOSPHATIDYLINOSITOL 3-AND 4-KINASE FAMILY PROTEIN-RELATED"/>
    <property type="match status" value="1"/>
</dbReference>
<dbReference type="OrthoDB" id="331600at2759"/>
<name>A0A9P0ZF64_CUSEU</name>
<dbReference type="SUPFAM" id="SSF48371">
    <property type="entry name" value="ARM repeat"/>
    <property type="match status" value="1"/>
</dbReference>
<evidence type="ECO:0000259" key="1">
    <source>
        <dbReference type="Pfam" id="PF11935"/>
    </source>
</evidence>
<dbReference type="Gene3D" id="1.25.10.10">
    <property type="entry name" value="Leucine-rich Repeat Variant"/>
    <property type="match status" value="1"/>
</dbReference>
<organism evidence="2 3">
    <name type="scientific">Cuscuta europaea</name>
    <name type="common">European dodder</name>
    <dbReference type="NCBI Taxonomy" id="41803"/>
    <lineage>
        <taxon>Eukaryota</taxon>
        <taxon>Viridiplantae</taxon>
        <taxon>Streptophyta</taxon>
        <taxon>Embryophyta</taxon>
        <taxon>Tracheophyta</taxon>
        <taxon>Spermatophyta</taxon>
        <taxon>Magnoliopsida</taxon>
        <taxon>eudicotyledons</taxon>
        <taxon>Gunneridae</taxon>
        <taxon>Pentapetalae</taxon>
        <taxon>asterids</taxon>
        <taxon>lamiids</taxon>
        <taxon>Solanales</taxon>
        <taxon>Convolvulaceae</taxon>
        <taxon>Cuscuteae</taxon>
        <taxon>Cuscuta</taxon>
        <taxon>Cuscuta subgen. Cuscuta</taxon>
    </lineage>
</organism>
<feature type="domain" description="Symplekin/Pta1 N-terminal" evidence="1">
    <location>
        <begin position="99"/>
        <end position="244"/>
    </location>
</feature>
<protein>
    <recommendedName>
        <fullName evidence="1">Symplekin/Pta1 N-terminal domain-containing protein</fullName>
    </recommendedName>
</protein>
<keyword evidence="3" id="KW-1185">Reference proteome</keyword>
<dbReference type="InterPro" id="IPR011989">
    <property type="entry name" value="ARM-like"/>
</dbReference>